<name>A0A3G9J3H3_9ACTN</name>
<organism evidence="2 3">
    <name type="scientific">Nocardioides baekrokdamisoli</name>
    <dbReference type="NCBI Taxonomy" id="1804624"/>
    <lineage>
        <taxon>Bacteria</taxon>
        <taxon>Bacillati</taxon>
        <taxon>Actinomycetota</taxon>
        <taxon>Actinomycetes</taxon>
        <taxon>Propionibacteriales</taxon>
        <taxon>Nocardioidaceae</taxon>
        <taxon>Nocardioides</taxon>
    </lineage>
</organism>
<dbReference type="Gene3D" id="3.40.190.10">
    <property type="entry name" value="Periplasmic binding protein-like II"/>
    <property type="match status" value="1"/>
</dbReference>
<feature type="chain" id="PRO_5018179272" evidence="1">
    <location>
        <begin position="31"/>
        <end position="652"/>
    </location>
</feature>
<reference evidence="2 3" key="1">
    <citation type="submission" date="2018-11" db="EMBL/GenBank/DDBJ databases">
        <title>Complete genome sequence of Nocardioides baekrokdamisoli strain KCTC 39748.</title>
        <authorList>
            <person name="Kang S.W."/>
            <person name="Lee K.C."/>
            <person name="Kim K.K."/>
            <person name="Kim J.S."/>
            <person name="Kim D.S."/>
            <person name="Ko S.H."/>
            <person name="Yang S.H."/>
            <person name="Shin Y.K."/>
            <person name="Lee J.S."/>
        </authorList>
    </citation>
    <scope>NUCLEOTIDE SEQUENCE [LARGE SCALE GENOMIC DNA]</scope>
    <source>
        <strain evidence="2 3">KCTC 39748</strain>
    </source>
</reference>
<dbReference type="Proteomes" id="UP000271573">
    <property type="component" value="Chromosome"/>
</dbReference>
<protein>
    <submittedName>
        <fullName evidence="2">Uncharacterized protein</fullName>
    </submittedName>
</protein>
<dbReference type="RefSeq" id="WP_125569351.1">
    <property type="nucleotide sequence ID" value="NZ_AP019307.1"/>
</dbReference>
<dbReference type="AlphaFoldDB" id="A0A3G9J3H3"/>
<dbReference type="EMBL" id="AP019307">
    <property type="protein sequence ID" value="BBH17974.1"/>
    <property type="molecule type" value="Genomic_DNA"/>
</dbReference>
<dbReference type="KEGG" id="nbe:Back2_22610"/>
<keyword evidence="1" id="KW-0732">Signal</keyword>
<accession>A0A3G9J3H3</accession>
<evidence type="ECO:0000256" key="1">
    <source>
        <dbReference type="SAM" id="SignalP"/>
    </source>
</evidence>
<gene>
    <name evidence="2" type="ORF">Back2_22610</name>
</gene>
<sequence length="652" mass="64970">MKVSTFSKATIGLAAAATMGFGLVVPAANAAAAALTATQEDPAVSAIGPNTLVGVGSDTIQDVEYGVSQDLGSTPDGKLNLASWTATGTTAITYRSGGAPAAHPNGSGAGYTALKESLGISTTGSDGVARGDIDYSRASGFQGTEATNSGNANVAGAGVVTEIPFAIDSISFAAPAGSPFKLTNGGLGLTLANLADIYLGNVNEVNTTTGALQAETVAGTPDAGFIPIQAYLPKPGSGSRQFFLKDLNAVNNAVQLGSNKGDSFQTTNGTPTATGAYIGNTDLAGNPVQEHDGTAILEPNSASVATIAPFSGAKFIGYHNGLIADPSTKVAGTDYVLVPFDSAVGGTAHSVLPYTDNGGVYSPNATYKADGSETVGANTAKLTREVFNIVATRAIKNPNASVKNRALYDTFVGGGSKFCLDSATIQAYGFIKDSNCGNISRSADVASTPTVGTPVITGAVAGRTASFVFPVTSNSNGGGTLAVTINGNVYNTTVAAGSTTAAPIAVPTPAAGTFQYGTGASDGFTANLDGVGAAPVNPNPATPLTYSVAKSTATVSASALKIVHTSTGGYTIVRVTAPGLVPTGNVGVQLRTSTGVVKYAFPWKALGSGGALKYAFGKALAKGTYVVWVTYGGNGNINGAGWTKTAAVITVI</sequence>
<dbReference type="SUPFAM" id="SSF53850">
    <property type="entry name" value="Periplasmic binding protein-like II"/>
    <property type="match status" value="1"/>
</dbReference>
<proteinExistence type="predicted"/>
<dbReference type="OrthoDB" id="3636760at2"/>
<keyword evidence="3" id="KW-1185">Reference proteome</keyword>
<evidence type="ECO:0000313" key="2">
    <source>
        <dbReference type="EMBL" id="BBH17974.1"/>
    </source>
</evidence>
<evidence type="ECO:0000313" key="3">
    <source>
        <dbReference type="Proteomes" id="UP000271573"/>
    </source>
</evidence>
<feature type="signal peptide" evidence="1">
    <location>
        <begin position="1"/>
        <end position="30"/>
    </location>
</feature>